<dbReference type="SUPFAM" id="SSF50998">
    <property type="entry name" value="Quinoprotein alcohol dehydrogenase-like"/>
    <property type="match status" value="1"/>
</dbReference>
<dbReference type="Proteomes" id="UP001230035">
    <property type="component" value="Unassembled WGS sequence"/>
</dbReference>
<dbReference type="InterPro" id="IPR052918">
    <property type="entry name" value="Motility_Chemotaxis_Reg"/>
</dbReference>
<evidence type="ECO:0000313" key="3">
    <source>
        <dbReference type="EMBL" id="MDI9257183.1"/>
    </source>
</evidence>
<keyword evidence="1" id="KW-0732">Signal</keyword>
<comment type="caution">
    <text evidence="3">The sequence shown here is derived from an EMBL/GenBank/DDBJ whole genome shotgun (WGS) entry which is preliminary data.</text>
</comment>
<dbReference type="RefSeq" id="WP_283238866.1">
    <property type="nucleotide sequence ID" value="NZ_JASGBP010000003.1"/>
</dbReference>
<reference evidence="3 4" key="1">
    <citation type="submission" date="2023-05" db="EMBL/GenBank/DDBJ databases">
        <title>Flavobacterium sedimenti sp. nov., isolated from the sediment.</title>
        <authorList>
            <person name="Wu N."/>
        </authorList>
    </citation>
    <scope>NUCLEOTIDE SEQUENCE [LARGE SCALE GENOMIC DNA]</scope>
    <source>
        <strain evidence="3 4">YZ-48</strain>
    </source>
</reference>
<dbReference type="Pfam" id="PF18962">
    <property type="entry name" value="Por_Secre_tail"/>
    <property type="match status" value="1"/>
</dbReference>
<protein>
    <submittedName>
        <fullName evidence="3">T9SS type A sorting domain-containing protein</fullName>
    </submittedName>
</protein>
<dbReference type="InterPro" id="IPR011047">
    <property type="entry name" value="Quinoprotein_ADH-like_sf"/>
</dbReference>
<sequence length="597" mass="65699">MKHLFFRSTAFLLWLAALINTDKNYGQTPTLQWAQSLESNHEHGIWSRATVTDSNGNFYVTGLYHGTVDFDAGASGTFPMVFQGGTVGSNGGEADVYVAKYNPQGALIWVHNLIEPTFANLNEERGAAMIIDGNQLYLTGFTSTRGFFVSKWNTDGSEIWTRYFDDVEENFVSTFALKKLNNSIIISGIFAGTMDFNPAAGETNNLTAFNSDGFLLSLTDSGNFEWVKQFRCNGGVLISGMETDSANNIFLSGIFLGTVDIDPNPGVNTFITSQSVSSGAISSAFIAKFNNSGDLIWNRHIRGTATTDMFMPFIKKDNQEDIILACAFKGNTTFLPTTTSLDTNGFYSSFLAKYNTNGTLMWTKHFGVPITNQSAFFPNSFVSNVIVDNCNNIYVSGEFQGDCDFNPAPEERVLSTMTNQIDAFIASYTTNGEHLWSMDIGKLGTVVFVDFNGYLPIALDHNNDIIITGTFRGQLDFDPSPTTEFLLNSNNIGLPNNAGIFMAKYDNPITCQLNNPDFEDVDFELYPNPSKGWVTIGVKELGTEATITVFDLSGKKVFSENIKQAESVLNLQNLAGGIYMVQLTSDNKTMCKKLILN</sequence>
<evidence type="ECO:0000256" key="1">
    <source>
        <dbReference type="ARBA" id="ARBA00022729"/>
    </source>
</evidence>
<name>A0ABT6XQ18_9FLAO</name>
<organism evidence="3 4">
    <name type="scientific">Flavobacterium sedimenticola</name>
    <dbReference type="NCBI Taxonomy" id="3043286"/>
    <lineage>
        <taxon>Bacteria</taxon>
        <taxon>Pseudomonadati</taxon>
        <taxon>Bacteroidota</taxon>
        <taxon>Flavobacteriia</taxon>
        <taxon>Flavobacteriales</taxon>
        <taxon>Flavobacteriaceae</taxon>
        <taxon>Flavobacterium</taxon>
    </lineage>
</organism>
<proteinExistence type="predicted"/>
<dbReference type="PANTHER" id="PTHR35580:SF1">
    <property type="entry name" value="PHYTASE-LIKE DOMAIN-CONTAINING PROTEIN"/>
    <property type="match status" value="1"/>
</dbReference>
<feature type="domain" description="Secretion system C-terminal sorting" evidence="2">
    <location>
        <begin position="525"/>
        <end position="595"/>
    </location>
</feature>
<keyword evidence="4" id="KW-1185">Reference proteome</keyword>
<evidence type="ECO:0000313" key="4">
    <source>
        <dbReference type="Proteomes" id="UP001230035"/>
    </source>
</evidence>
<gene>
    <name evidence="3" type="ORF">QHT84_07125</name>
</gene>
<accession>A0ABT6XQ18</accession>
<dbReference type="PANTHER" id="PTHR35580">
    <property type="entry name" value="CELL SURFACE GLYCOPROTEIN (S-LAYER PROTEIN)-LIKE PROTEIN"/>
    <property type="match status" value="1"/>
</dbReference>
<dbReference type="EMBL" id="JASGBP010000003">
    <property type="protein sequence ID" value="MDI9257183.1"/>
    <property type="molecule type" value="Genomic_DNA"/>
</dbReference>
<dbReference type="InterPro" id="IPR026444">
    <property type="entry name" value="Secre_tail"/>
</dbReference>
<evidence type="ECO:0000259" key="2">
    <source>
        <dbReference type="Pfam" id="PF18962"/>
    </source>
</evidence>
<dbReference type="NCBIfam" id="TIGR04183">
    <property type="entry name" value="Por_Secre_tail"/>
    <property type="match status" value="1"/>
</dbReference>